<keyword evidence="3" id="KW-1185">Reference proteome</keyword>
<gene>
    <name evidence="2" type="ORF">GA0116948_105118</name>
</gene>
<protein>
    <submittedName>
        <fullName evidence="2">Uncharacterized protein</fullName>
    </submittedName>
</protein>
<accession>A0A1C4D7W8</accession>
<organism evidence="2 3">
    <name type="scientific">Chitinophaga costaii</name>
    <dbReference type="NCBI Taxonomy" id="1335309"/>
    <lineage>
        <taxon>Bacteria</taxon>
        <taxon>Pseudomonadati</taxon>
        <taxon>Bacteroidota</taxon>
        <taxon>Chitinophagia</taxon>
        <taxon>Chitinophagales</taxon>
        <taxon>Chitinophagaceae</taxon>
        <taxon>Chitinophaga</taxon>
    </lineage>
</organism>
<evidence type="ECO:0000256" key="1">
    <source>
        <dbReference type="SAM" id="SignalP"/>
    </source>
</evidence>
<dbReference type="Proteomes" id="UP000242818">
    <property type="component" value="Unassembled WGS sequence"/>
</dbReference>
<reference evidence="2 3" key="1">
    <citation type="submission" date="2016-08" db="EMBL/GenBank/DDBJ databases">
        <authorList>
            <person name="Seilhamer J.J."/>
        </authorList>
    </citation>
    <scope>NUCLEOTIDE SEQUENCE [LARGE SCALE GENOMIC DNA]</scope>
    <source>
        <strain evidence="2 3">A37T2</strain>
    </source>
</reference>
<feature type="signal peptide" evidence="1">
    <location>
        <begin position="1"/>
        <end position="27"/>
    </location>
</feature>
<evidence type="ECO:0000313" key="3">
    <source>
        <dbReference type="Proteomes" id="UP000242818"/>
    </source>
</evidence>
<dbReference type="AlphaFoldDB" id="A0A1C4D7W8"/>
<evidence type="ECO:0000313" key="2">
    <source>
        <dbReference type="EMBL" id="SCC27442.1"/>
    </source>
</evidence>
<feature type="chain" id="PRO_5008690342" evidence="1">
    <location>
        <begin position="28"/>
        <end position="94"/>
    </location>
</feature>
<keyword evidence="1" id="KW-0732">Signal</keyword>
<proteinExistence type="predicted"/>
<dbReference type="EMBL" id="FMAR01000005">
    <property type="protein sequence ID" value="SCC27442.1"/>
    <property type="molecule type" value="Genomic_DNA"/>
</dbReference>
<sequence>MLIFAAFKQNLIMKKLFVLALAGGMFAACNSGNGSTSSDSTTVKTDSVTTVAPAADSAAVPAADSLKVDSAVTAAVDTVKTKVEVKTEKKEVKK</sequence>
<name>A0A1C4D7W8_9BACT</name>